<evidence type="ECO:0000256" key="1">
    <source>
        <dbReference type="SAM" id="SignalP"/>
    </source>
</evidence>
<reference evidence="2" key="1">
    <citation type="submission" date="2023-02" db="EMBL/GenBank/DDBJ databases">
        <title>Genome of toxic invasive species Heracleum sosnowskyi carries increased number of genes despite the absence of recent whole-genome duplications.</title>
        <authorList>
            <person name="Schelkunov M."/>
            <person name="Shtratnikova V."/>
            <person name="Makarenko M."/>
            <person name="Klepikova A."/>
            <person name="Omelchenko D."/>
            <person name="Novikova G."/>
            <person name="Obukhova E."/>
            <person name="Bogdanov V."/>
            <person name="Penin A."/>
            <person name="Logacheva M."/>
        </authorList>
    </citation>
    <scope>NUCLEOTIDE SEQUENCE</scope>
    <source>
        <strain evidence="2">Hsosn_3</strain>
        <tissue evidence="2">Leaf</tissue>
    </source>
</reference>
<sequence>MLGVSYGQLLLLIGAVVAFTGPKDFPRVSRIAGRMAGRAIGYVQLARGQFDVIMHQSQAQQVHKELKDTMAQLEAIRHEIRTVSFMNPGQLTTRLVDNLDQTTAANRSIESEKVTEENISRTTTPKADYLQDSRLTAPSSFQIHSKATASSSFDIHSKATASSSFDIHSKATAYASLAESSAFNSGSGTNEISDKSGLLFVLPVSAESAGLLPNRKGNVSGSDLVLEAIVEAEVANNAKEFFAQPQSQLKPE</sequence>
<feature type="chain" id="PRO_5042177713" evidence="1">
    <location>
        <begin position="19"/>
        <end position="252"/>
    </location>
</feature>
<dbReference type="PANTHER" id="PTHR35512:SF1">
    <property type="entry name" value="OS11G0550900 PROTEIN"/>
    <property type="match status" value="1"/>
</dbReference>
<comment type="caution">
    <text evidence="2">The sequence shown here is derived from an EMBL/GenBank/DDBJ whole genome shotgun (WGS) entry which is preliminary data.</text>
</comment>
<evidence type="ECO:0000313" key="3">
    <source>
        <dbReference type="Proteomes" id="UP001237642"/>
    </source>
</evidence>
<dbReference type="EMBL" id="JAUIZM010000006">
    <property type="protein sequence ID" value="KAK1379174.1"/>
    <property type="molecule type" value="Genomic_DNA"/>
</dbReference>
<gene>
    <name evidence="2" type="ORF">POM88_025918</name>
</gene>
<feature type="signal peptide" evidence="1">
    <location>
        <begin position="1"/>
        <end position="18"/>
    </location>
</feature>
<protein>
    <submittedName>
        <fullName evidence="2">Sec-independent protein translocase protein TatB</fullName>
    </submittedName>
</protein>
<evidence type="ECO:0000313" key="2">
    <source>
        <dbReference type="EMBL" id="KAK1379174.1"/>
    </source>
</evidence>
<keyword evidence="3" id="KW-1185">Reference proteome</keyword>
<dbReference type="Proteomes" id="UP001237642">
    <property type="component" value="Unassembled WGS sequence"/>
</dbReference>
<keyword evidence="1" id="KW-0732">Signal</keyword>
<dbReference type="AlphaFoldDB" id="A0AAD8MNL1"/>
<accession>A0AAD8MNL1</accession>
<organism evidence="2 3">
    <name type="scientific">Heracleum sosnowskyi</name>
    <dbReference type="NCBI Taxonomy" id="360622"/>
    <lineage>
        <taxon>Eukaryota</taxon>
        <taxon>Viridiplantae</taxon>
        <taxon>Streptophyta</taxon>
        <taxon>Embryophyta</taxon>
        <taxon>Tracheophyta</taxon>
        <taxon>Spermatophyta</taxon>
        <taxon>Magnoliopsida</taxon>
        <taxon>eudicotyledons</taxon>
        <taxon>Gunneridae</taxon>
        <taxon>Pentapetalae</taxon>
        <taxon>asterids</taxon>
        <taxon>campanulids</taxon>
        <taxon>Apiales</taxon>
        <taxon>Apiaceae</taxon>
        <taxon>Apioideae</taxon>
        <taxon>apioid superclade</taxon>
        <taxon>Tordylieae</taxon>
        <taxon>Tordyliinae</taxon>
        <taxon>Heracleum</taxon>
    </lineage>
</organism>
<reference evidence="2" key="2">
    <citation type="submission" date="2023-05" db="EMBL/GenBank/DDBJ databases">
        <authorList>
            <person name="Schelkunov M.I."/>
        </authorList>
    </citation>
    <scope>NUCLEOTIDE SEQUENCE</scope>
    <source>
        <strain evidence="2">Hsosn_3</strain>
        <tissue evidence="2">Leaf</tissue>
    </source>
</reference>
<proteinExistence type="predicted"/>
<dbReference type="PANTHER" id="PTHR35512">
    <property type="entry name" value="OS11G0550900 PROTEIN"/>
    <property type="match status" value="1"/>
</dbReference>
<name>A0AAD8MNL1_9APIA</name>